<dbReference type="Pfam" id="PF02260">
    <property type="entry name" value="FATC"/>
    <property type="match status" value="1"/>
</dbReference>
<dbReference type="InterPro" id="IPR021668">
    <property type="entry name" value="TAN"/>
</dbReference>
<dbReference type="PROSITE" id="PS51189">
    <property type="entry name" value="FAT"/>
    <property type="match status" value="1"/>
</dbReference>
<feature type="domain" description="FAT" evidence="19">
    <location>
        <begin position="1842"/>
        <end position="2440"/>
    </location>
</feature>
<evidence type="ECO:0000256" key="11">
    <source>
        <dbReference type="ARBA" id="ARBA00022840"/>
    </source>
</evidence>
<dbReference type="InterPro" id="IPR036940">
    <property type="entry name" value="PI3/4_kinase_cat_sf"/>
</dbReference>
<protein>
    <recommendedName>
        <fullName evidence="5 16">Serine/threonine-protein kinase Tel1</fullName>
        <ecNumber evidence="4 16">2.7.11.1</ecNumber>
    </recommendedName>
</protein>
<evidence type="ECO:0000256" key="9">
    <source>
        <dbReference type="ARBA" id="ARBA00022763"/>
    </source>
</evidence>
<dbReference type="InterPro" id="IPR018936">
    <property type="entry name" value="PI3/4_kinase_CS"/>
</dbReference>
<keyword evidence="6 16" id="KW-0723">Serine/threonine-protein kinase</keyword>
<dbReference type="InterPro" id="IPR044107">
    <property type="entry name" value="PIKKc_ATM"/>
</dbReference>
<keyword evidence="7 16" id="KW-0808">Transferase</keyword>
<comment type="subunit">
    <text evidence="3">Associates with DNA double-strand breaks.</text>
</comment>
<evidence type="ECO:0000313" key="21">
    <source>
        <dbReference type="EMBL" id="KAL2860707.1"/>
    </source>
</evidence>
<dbReference type="EC" id="2.7.11.1" evidence="4 16"/>
<comment type="function">
    <text evidence="13 16">Serine/threonine protein kinase which activates checkpoint signaling upon genotoxic stresses such as ionizing radiation (IR), ultraviolet light (UV), or DNA replication stalling, thereby acting as a DNA damage sensor. Recognizes the substrate consensus sequence [ST]-Q. Phosphorylates histone H2A to form H2AS128ph (gamma-H2A) at sites of DNA damage, involved in the regulation of DNA damage response mechanism. Required for the control of telomere length and genome stability.</text>
</comment>
<evidence type="ECO:0000256" key="7">
    <source>
        <dbReference type="ARBA" id="ARBA00022679"/>
    </source>
</evidence>
<dbReference type="Pfam" id="PF11640">
    <property type="entry name" value="TAN"/>
    <property type="match status" value="1"/>
</dbReference>
<reference evidence="21 22" key="1">
    <citation type="submission" date="2024-07" db="EMBL/GenBank/DDBJ databases">
        <title>Section-level genome sequencing and comparative genomics of Aspergillus sections Usti and Cavernicolus.</title>
        <authorList>
            <consortium name="Lawrence Berkeley National Laboratory"/>
            <person name="Nybo J.L."/>
            <person name="Vesth T.C."/>
            <person name="Theobald S."/>
            <person name="Frisvad J.C."/>
            <person name="Larsen T.O."/>
            <person name="Kjaerboelling I."/>
            <person name="Rothschild-Mancinelli K."/>
            <person name="Lyhne E.K."/>
            <person name="Kogle M.E."/>
            <person name="Barry K."/>
            <person name="Clum A."/>
            <person name="Na H."/>
            <person name="Ledsgaard L."/>
            <person name="Lin J."/>
            <person name="Lipzen A."/>
            <person name="Kuo A."/>
            <person name="Riley R."/>
            <person name="Mondo S."/>
            <person name="Labutti K."/>
            <person name="Haridas S."/>
            <person name="Pangalinan J."/>
            <person name="Salamov A.A."/>
            <person name="Simmons B.A."/>
            <person name="Magnuson J.K."/>
            <person name="Chen J."/>
            <person name="Drula E."/>
            <person name="Henrissat B."/>
            <person name="Wiebenga A."/>
            <person name="Lubbers R.J."/>
            <person name="Gomes A.C."/>
            <person name="Macurrencykelacurrency M.R."/>
            <person name="Stajich J."/>
            <person name="Grigoriev I.V."/>
            <person name="Mortensen U.H."/>
            <person name="De Vries R.P."/>
            <person name="Baker S.E."/>
            <person name="Andersen M.R."/>
        </authorList>
    </citation>
    <scope>NUCLEOTIDE SEQUENCE [LARGE SCALE GENOMIC DNA]</scope>
    <source>
        <strain evidence="21 22">CBS 449.75</strain>
    </source>
</reference>
<dbReference type="PROSITE" id="PS51190">
    <property type="entry name" value="FATC"/>
    <property type="match status" value="1"/>
</dbReference>
<keyword evidence="10 16" id="KW-0418">Kinase</keyword>
<proteinExistence type="inferred from homology"/>
<dbReference type="InterPro" id="IPR016024">
    <property type="entry name" value="ARM-type_fold"/>
</dbReference>
<dbReference type="InterPro" id="IPR003152">
    <property type="entry name" value="FATC_dom"/>
</dbReference>
<dbReference type="PROSITE" id="PS00916">
    <property type="entry name" value="PI3_4_KINASE_2"/>
    <property type="match status" value="1"/>
</dbReference>
<feature type="compositionally biased region" description="Polar residues" evidence="17">
    <location>
        <begin position="2842"/>
        <end position="2853"/>
    </location>
</feature>
<dbReference type="CDD" id="cd05171">
    <property type="entry name" value="PIKKc_ATM"/>
    <property type="match status" value="1"/>
</dbReference>
<evidence type="ECO:0000256" key="2">
    <source>
        <dbReference type="ARBA" id="ARBA00010769"/>
    </source>
</evidence>
<dbReference type="SMART" id="SM01343">
    <property type="entry name" value="FATC"/>
    <property type="match status" value="1"/>
</dbReference>
<dbReference type="EMBL" id="JBFXLQ010000088">
    <property type="protein sequence ID" value="KAL2860707.1"/>
    <property type="molecule type" value="Genomic_DNA"/>
</dbReference>
<dbReference type="SUPFAM" id="SSF56112">
    <property type="entry name" value="Protein kinase-like (PK-like)"/>
    <property type="match status" value="1"/>
</dbReference>
<feature type="region of interest" description="Disordered" evidence="17">
    <location>
        <begin position="170"/>
        <end position="208"/>
    </location>
</feature>
<sequence length="2901" mass="325259">MGGEITLEGAIALLSSDKIKDRVDGLADLKHVLQQNKWNPKVQSMGDKACHKIFESLFRLISAEKSLYNRASSKGAASTRLSACVSVLRTAVDTLLHNLRTKSVRAVLDHITDVLVSPDGPLFELLGVDYVKCLGTILHYPPHVEHLGVEEWEKVLNFCLSIINVSDDEDSQQSTRSRHSSTLDEYLGASGRRSTPSPMMPSLALREKPKGPSGAVEEGLQCIRVLSAVPNAPIQDYAGIILRGLAKYVASFPIAGSGHQTAFASINTVVMRVIFDSSELVRKTLLDLIPVIRQHWATKLTGLKDELLATAMFVVTILTDTARRNPSVSLELAVEGLANTLQSEYITRPEKDILQVDELVFYSGNSTQRERFRLWPRLENPRSEHNWTAVWVIARLLDLSEELAVRLSPPPAERGTPNKRQRLTSRVDDVFRDSTSSFGVRRIGALQLIPFLPRQYAEIEPKLSLLKRLIPNILDDNPTVASWTMIAIASIAASPETNTPSLKKYWQQTWDLTSRASTSQLTSRAACNLQNSILDFGLLDYSAVAETTNAMLSFVNLNGPSTLSDSSLELWARIIRMTAQTSPGSVSNASSQICAWLRETWAIGAAADRMQTSQLATFARPLELLNLILACTNRPFRLPRVSFRGPTGHTAKIWYFYHRNKEALSYLLDLQNLLDPYDIWDTEDAPLVCELTRLDPSDLGILDLLQSKSEHFLQSWQSMSEDKSRHVTPDVIQVLTSFCITTALYTSSLAEHPESRVQTLKSNSRHLWESMCSFLASREPPFVLACLVLFPPFLSPQSCLSKPIALVHKAVYGLVIPLSRVLEDRRQLQREPLSAIGEEAMDLDDPLLAPSEQAEELSTITYTNRSDLPLFQDPTSFQRYMTILLSMFVKAHPQLCSSHKIDNVTFGDYLTSFDEVDLLAAHELLPYAYQSCAEMERDSLLGILEDLGEKCLQSYELERCENSHLVCIHMMGSFSKSWANGEQDSLSDSASDIYAWFTGIFLKKGRASSSVLIAFAELLGTILSLNPAYSSGQSSPSPRTTLFRIIEDGDILVKFNAGNLVPQIFSQFLLKDHDSIFNDVLESLPTDPDWEEGIAIRLFLLSRLASTWHTLLRRSIYYVFETSAQVRQSLWYAEKCLHSVSNALGLQDAKKIFRLFCSQILYTWTETESVMSIPFSIFGYASLEDMLSDAQDEIVGQIMMRASEKDATELSKFMGQPFIELLASSFYKAEAYTIARDISTPPGQGSQPKGVENRLKKILGADKFVTLIEAQFPQIVATFFGALDLYEQVERAFSRRESFKEALNTFRQITSKGSSRVILPANQQPSFRARYLLDELEFLCKRSGYELESIWTPALASYVCRTLLESIHPSLGSLHACSVLRKIKILVCVAGPVMLSDYPFETITHALQPFLVDIYCSGDALGIFWYLLEAGKTYLTENPGLLAGIAISTLLSLRRFLSSPPVQLRQENQLQIVVGNLQKFSQWFEDYLNSFELPALNEESSESFQRLTGSLKASIEQKTDLADMSESDLLLEVLRDRDSKSSLLSKPISDRVISLLCSSPEEPLDYHLTVIEQDQDAVSSATTVCQTLQEFNPGLKYRSWAARVIGRAFAATGRIDDSLLREQDLTLFRAHSPQSTVDILCYSKANILSILCNMLQNSGQTGSVERTLQLIVSNLGNFAEFERCADGIPTSLMRALTWIPYQCPEISLTASEARKRDSVGGWDLSLSSSDWARNVGLLLSKAAADDPVIGPLSSILYLIPGLASQLLPYILHDTLLADLRGEVDVRETVSQIFNKALQDVEDNTIPHARLVINCILYLRNQPRPEEHTIVERDHWLDIDYAEASSAASRCRLPKTALLFLEIHASRTTSGSRRSSVVKYEAPPNLLHNIFKNIEDPDFFYGIQQTSSLDSVMETLEHESSGFKNLLFQSAQYDSQVQMTGSGNTYGVLKALNSTSLQGIANSMLGALKSSSDTSVPFRSMLQAATNLRQWDIPVSPMNTTPSATIFRAFQNLNTSGTLADVFTSIDESFVNSLALLDSDRRSAMSLRAAMRVLGILTEFEDVLKSKSAGEINQQWQDIASRTSWLQTTDVQEVGEILNSHETIFSSIKQKDYLKSAFSLNDYDAQLLEVKVIRRSLEIARNHGIAQASLKSAVYLSKLSDQSVSLGLNVEAVAKFDLANVLWDQGEMAPSIQILQQLRERNDLSKQAIPISRAELLVTLGHHIAEARLEKPEAIIQNYLVPAVKELKGRSEAEDAGRVYHGFAIFCDQQLQNPDGLEDFARVEQLRNRKEKEVLALDEMLKSAEGKERDNLKFHRSKTKQWFDLDDREYQRLKRSREAFLQQCLENYLICLKESEKYNNDVLRFCALWLDQSYSEIANKAVSKYLADVPSRKFAPLMNQLTSRLLDVSDDFQGMLSELIFRICSEHPFHGMYQIFASSKSRGGKDQSALSRNRAATKLAETLRSDKRIGSLWVAVHNTNINYVRFAVERLDDRMKHGAKVSLKKLPTGGRLEQDAANQRLPPPTMKIDIRVDCDYSDVPKLVRYLPEFTVASGVSAPKIVTAVASNGVRYKQLFKGGNDDLRQDAIMEQVFEQVSSLLKDHQATRQRNLGIRAYKVLPLTSNAGIIEFVPHTIPLNDYLMPAHQRYYPKDTKPNACRKYISDVQTRSFEQRVRAYRQVTEHFHPVLRYFFMEKFNNPDDWFGRRLSYTQSTAAISMLGHVLGLGDRHGHNILLDERTGEVVHIDLGVAFEQGRVLPVPEVVPFRLTRDLVDGMGITKTEGVFRRCCEFTLEALRQESYSIMTILDVLRYDPLYSWTVSPLRMKKMQEQEAGEGPDGPPVLAGSTTEQRPTNEPSEADRALTVVAKKLSKTLSVTATVNELIQQATDEKNLAVLYCGWAAYA</sequence>
<dbReference type="RefSeq" id="XP_070880601.1">
    <property type="nucleotide sequence ID" value="XM_071034057.1"/>
</dbReference>
<comment type="similarity">
    <text evidence="2 16">Belongs to the PI3/PI4-kinase family. ATM subfamily.</text>
</comment>
<gene>
    <name evidence="21" type="ORF">BJX67DRAFT_386394</name>
</gene>
<dbReference type="SMART" id="SM00146">
    <property type="entry name" value="PI3Kc"/>
    <property type="match status" value="1"/>
</dbReference>
<dbReference type="InterPro" id="IPR011009">
    <property type="entry name" value="Kinase-like_dom_sf"/>
</dbReference>
<dbReference type="InterPro" id="IPR000403">
    <property type="entry name" value="PI3/4_kinase_cat_dom"/>
</dbReference>
<dbReference type="Pfam" id="PF00454">
    <property type="entry name" value="PI3_PI4_kinase"/>
    <property type="match status" value="1"/>
</dbReference>
<keyword evidence="8 16" id="KW-0547">Nucleotide-binding</keyword>
<dbReference type="Proteomes" id="UP001610432">
    <property type="component" value="Unassembled WGS sequence"/>
</dbReference>
<evidence type="ECO:0000256" key="13">
    <source>
        <dbReference type="ARBA" id="ARBA00025079"/>
    </source>
</evidence>
<evidence type="ECO:0000256" key="8">
    <source>
        <dbReference type="ARBA" id="ARBA00022741"/>
    </source>
</evidence>
<evidence type="ECO:0000256" key="10">
    <source>
        <dbReference type="ARBA" id="ARBA00022777"/>
    </source>
</evidence>
<dbReference type="SMART" id="SM01342">
    <property type="entry name" value="TAN"/>
    <property type="match status" value="1"/>
</dbReference>
<keyword evidence="16" id="KW-0156">Chromatin regulator</keyword>
<comment type="catalytic activity">
    <reaction evidence="15">
        <text>L-seryl-[protein] + ATP = O-phospho-L-seryl-[protein] + ADP + H(+)</text>
        <dbReference type="Rhea" id="RHEA:17989"/>
        <dbReference type="Rhea" id="RHEA-COMP:9863"/>
        <dbReference type="Rhea" id="RHEA-COMP:11604"/>
        <dbReference type="ChEBI" id="CHEBI:15378"/>
        <dbReference type="ChEBI" id="CHEBI:29999"/>
        <dbReference type="ChEBI" id="CHEBI:30616"/>
        <dbReference type="ChEBI" id="CHEBI:83421"/>
        <dbReference type="ChEBI" id="CHEBI:456216"/>
        <dbReference type="EC" id="2.7.11.1"/>
    </reaction>
</comment>
<evidence type="ECO:0000256" key="6">
    <source>
        <dbReference type="ARBA" id="ARBA00022527"/>
    </source>
</evidence>
<feature type="domain" description="PI3K/PI4K catalytic" evidence="18">
    <location>
        <begin position="2544"/>
        <end position="2855"/>
    </location>
</feature>
<dbReference type="Gene3D" id="1.10.1070.11">
    <property type="entry name" value="Phosphatidylinositol 3-/4-kinase, catalytic domain"/>
    <property type="match status" value="1"/>
</dbReference>
<dbReference type="GeneID" id="98149129"/>
<accession>A0ABR4L852</accession>
<feature type="region of interest" description="Disordered" evidence="17">
    <location>
        <begin position="2825"/>
        <end position="2856"/>
    </location>
</feature>
<dbReference type="PANTHER" id="PTHR37079:SF4">
    <property type="entry name" value="SERINE_THREONINE-PROTEIN KINASE ATM"/>
    <property type="match status" value="1"/>
</dbReference>
<name>A0ABR4L852_9EURO</name>
<comment type="caution">
    <text evidence="21">The sequence shown here is derived from an EMBL/GenBank/DDBJ whole genome shotgun (WGS) entry which is preliminary data.</text>
</comment>
<comment type="catalytic activity">
    <reaction evidence="14 16">
        <text>L-threonyl-[protein] + ATP = O-phospho-L-threonyl-[protein] + ADP + H(+)</text>
        <dbReference type="Rhea" id="RHEA:46608"/>
        <dbReference type="Rhea" id="RHEA-COMP:11060"/>
        <dbReference type="Rhea" id="RHEA-COMP:11605"/>
        <dbReference type="ChEBI" id="CHEBI:15378"/>
        <dbReference type="ChEBI" id="CHEBI:30013"/>
        <dbReference type="ChEBI" id="CHEBI:30616"/>
        <dbReference type="ChEBI" id="CHEBI:61977"/>
        <dbReference type="ChEBI" id="CHEBI:456216"/>
        <dbReference type="EC" id="2.7.11.1"/>
    </reaction>
</comment>
<dbReference type="PROSITE" id="PS00915">
    <property type="entry name" value="PI3_4_KINASE_1"/>
    <property type="match status" value="1"/>
</dbReference>
<keyword evidence="11 16" id="KW-0067">ATP-binding</keyword>
<dbReference type="Gene3D" id="3.30.1010.10">
    <property type="entry name" value="Phosphatidylinositol 3-kinase Catalytic Subunit, Chain A, domain 4"/>
    <property type="match status" value="1"/>
</dbReference>
<evidence type="ECO:0000256" key="5">
    <source>
        <dbReference type="ARBA" id="ARBA00014619"/>
    </source>
</evidence>
<comment type="subcellular location">
    <subcellularLocation>
        <location evidence="16">Chromosome</location>
        <location evidence="16">Telomere</location>
    </subcellularLocation>
    <subcellularLocation>
        <location evidence="1 16">Nucleus</location>
    </subcellularLocation>
</comment>
<feature type="domain" description="FATC" evidence="20">
    <location>
        <begin position="2869"/>
        <end position="2901"/>
    </location>
</feature>
<dbReference type="PANTHER" id="PTHR37079">
    <property type="entry name" value="SERINE/THREONINE-PROTEIN KINASE ATM"/>
    <property type="match status" value="1"/>
</dbReference>
<keyword evidence="16" id="KW-0158">Chromosome</keyword>
<evidence type="ECO:0000259" key="19">
    <source>
        <dbReference type="PROSITE" id="PS51189"/>
    </source>
</evidence>
<keyword evidence="16" id="KW-0779">Telomere</keyword>
<evidence type="ECO:0000256" key="15">
    <source>
        <dbReference type="ARBA" id="ARBA00048679"/>
    </source>
</evidence>
<keyword evidence="22" id="KW-1185">Reference proteome</keyword>
<evidence type="ECO:0000313" key="22">
    <source>
        <dbReference type="Proteomes" id="UP001610432"/>
    </source>
</evidence>
<keyword evidence="9 16" id="KW-0227">DNA damage</keyword>
<dbReference type="SUPFAM" id="SSF48371">
    <property type="entry name" value="ARM repeat"/>
    <property type="match status" value="1"/>
</dbReference>
<evidence type="ECO:0000256" key="12">
    <source>
        <dbReference type="ARBA" id="ARBA00023242"/>
    </source>
</evidence>
<evidence type="ECO:0000256" key="1">
    <source>
        <dbReference type="ARBA" id="ARBA00004123"/>
    </source>
</evidence>
<evidence type="ECO:0000256" key="17">
    <source>
        <dbReference type="SAM" id="MobiDB-lite"/>
    </source>
</evidence>
<organism evidence="21 22">
    <name type="scientific">Aspergillus lucknowensis</name>
    <dbReference type="NCBI Taxonomy" id="176173"/>
    <lineage>
        <taxon>Eukaryota</taxon>
        <taxon>Fungi</taxon>
        <taxon>Dikarya</taxon>
        <taxon>Ascomycota</taxon>
        <taxon>Pezizomycotina</taxon>
        <taxon>Eurotiomycetes</taxon>
        <taxon>Eurotiomycetidae</taxon>
        <taxon>Eurotiales</taxon>
        <taxon>Aspergillaceae</taxon>
        <taxon>Aspergillus</taxon>
        <taxon>Aspergillus subgen. Nidulantes</taxon>
    </lineage>
</organism>
<evidence type="ECO:0000256" key="3">
    <source>
        <dbReference type="ARBA" id="ARBA00011370"/>
    </source>
</evidence>
<evidence type="ECO:0000256" key="4">
    <source>
        <dbReference type="ARBA" id="ARBA00012513"/>
    </source>
</evidence>
<evidence type="ECO:0000259" key="18">
    <source>
        <dbReference type="PROSITE" id="PS50290"/>
    </source>
</evidence>
<keyword evidence="12 16" id="KW-0539">Nucleus</keyword>
<evidence type="ECO:0000259" key="20">
    <source>
        <dbReference type="PROSITE" id="PS51190"/>
    </source>
</evidence>
<dbReference type="InterPro" id="IPR038980">
    <property type="entry name" value="ATM_plant"/>
</dbReference>
<dbReference type="InterPro" id="IPR014009">
    <property type="entry name" value="PIK_FAT"/>
</dbReference>
<evidence type="ECO:0000256" key="14">
    <source>
        <dbReference type="ARBA" id="ARBA00047899"/>
    </source>
</evidence>
<evidence type="ECO:0000256" key="16">
    <source>
        <dbReference type="RuleBase" id="RU365027"/>
    </source>
</evidence>
<dbReference type="PROSITE" id="PS50290">
    <property type="entry name" value="PI3_4_KINASE_3"/>
    <property type="match status" value="1"/>
</dbReference>